<comment type="caution">
    <text evidence="3">The sequence shown here is derived from an EMBL/GenBank/DDBJ whole genome shotgun (WGS) entry which is preliminary data.</text>
</comment>
<dbReference type="GO" id="GO:0005737">
    <property type="term" value="C:cytoplasm"/>
    <property type="evidence" value="ECO:0007669"/>
    <property type="project" value="TreeGrafter"/>
</dbReference>
<evidence type="ECO:0000259" key="2">
    <source>
        <dbReference type="PROSITE" id="PS01179"/>
    </source>
</evidence>
<dbReference type="InterPro" id="IPR011993">
    <property type="entry name" value="PH-like_dom_sf"/>
</dbReference>
<name>A0A9D3MN02_ANGAN</name>
<proteinExistence type="predicted"/>
<dbReference type="PANTHER" id="PTHR47695">
    <property type="entry name" value="PID DOMAIN-CONTAINING PROTEIN"/>
    <property type="match status" value="1"/>
</dbReference>
<sequence>MDGEQEPTKLTVSSPVQTQIPIKTWRSIKKVSVPVTEKTAEHLASRFQGDGVRYKAKLIGQDEVTGPQGDKMCLDSMMKLKGWEAAGRRQGQHKQRVWLKVSTTGVRIVDERTGVVEHEHEIEKISSLKKDDSDPRAFSYIHGHNGGFKLFFIKMANAADPVIEDIRDVCQIMAQVERVPETPQTQNGNSLLLDEQVVTPQKSQSHDELTDLFAPPCETQAPISPTTPAYHLSPPGCQSQNPWASPQTPPAFPGQTLGVTPFTEPCGAKHNLLIPLLLSISIPLEEKKSQTCSPAQPSKPSKTVTRPFTSDA</sequence>
<feature type="compositionally biased region" description="Polar residues" evidence="1">
    <location>
        <begin position="290"/>
        <end position="312"/>
    </location>
</feature>
<dbReference type="EMBL" id="JAFIRN010000004">
    <property type="protein sequence ID" value="KAG5850851.1"/>
    <property type="molecule type" value="Genomic_DNA"/>
</dbReference>
<dbReference type="Gene3D" id="2.30.29.30">
    <property type="entry name" value="Pleckstrin-homology domain (PH domain)/Phosphotyrosine-binding domain (PTB)"/>
    <property type="match status" value="1"/>
</dbReference>
<evidence type="ECO:0000313" key="4">
    <source>
        <dbReference type="Proteomes" id="UP001044222"/>
    </source>
</evidence>
<accession>A0A9D3MN02</accession>
<dbReference type="Proteomes" id="UP001044222">
    <property type="component" value="Unassembled WGS sequence"/>
</dbReference>
<organism evidence="3 4">
    <name type="scientific">Anguilla anguilla</name>
    <name type="common">European freshwater eel</name>
    <name type="synonym">Muraena anguilla</name>
    <dbReference type="NCBI Taxonomy" id="7936"/>
    <lineage>
        <taxon>Eukaryota</taxon>
        <taxon>Metazoa</taxon>
        <taxon>Chordata</taxon>
        <taxon>Craniata</taxon>
        <taxon>Vertebrata</taxon>
        <taxon>Euteleostomi</taxon>
        <taxon>Actinopterygii</taxon>
        <taxon>Neopterygii</taxon>
        <taxon>Teleostei</taxon>
        <taxon>Anguilliformes</taxon>
        <taxon>Anguillidae</taxon>
        <taxon>Anguilla</taxon>
    </lineage>
</organism>
<evidence type="ECO:0000256" key="1">
    <source>
        <dbReference type="SAM" id="MobiDB-lite"/>
    </source>
</evidence>
<protein>
    <recommendedName>
        <fullName evidence="2">PID domain-containing protein</fullName>
    </recommendedName>
</protein>
<dbReference type="InterPro" id="IPR006020">
    <property type="entry name" value="PTB/PI_dom"/>
</dbReference>
<feature type="domain" description="PID" evidence="2">
    <location>
        <begin position="49"/>
        <end position="175"/>
    </location>
</feature>
<dbReference type="Pfam" id="PF21792">
    <property type="entry name" value="DAB2_SBM"/>
    <property type="match status" value="1"/>
</dbReference>
<feature type="region of interest" description="Disordered" evidence="1">
    <location>
        <begin position="287"/>
        <end position="312"/>
    </location>
</feature>
<keyword evidence="4" id="KW-1185">Reference proteome</keyword>
<dbReference type="AlphaFoldDB" id="A0A9D3MN02"/>
<evidence type="ECO:0000313" key="3">
    <source>
        <dbReference type="EMBL" id="KAG5850851.1"/>
    </source>
</evidence>
<dbReference type="Pfam" id="PF00640">
    <property type="entry name" value="PID"/>
    <property type="match status" value="1"/>
</dbReference>
<dbReference type="PANTHER" id="PTHR47695:SF3">
    <property type="entry name" value="PID DOMAIN-CONTAINING PROTEIN"/>
    <property type="match status" value="1"/>
</dbReference>
<dbReference type="SMART" id="SM00462">
    <property type="entry name" value="PTB"/>
    <property type="match status" value="1"/>
</dbReference>
<dbReference type="InterPro" id="IPR048559">
    <property type="entry name" value="DAB1/2_SBM"/>
</dbReference>
<dbReference type="SUPFAM" id="SSF50729">
    <property type="entry name" value="PH domain-like"/>
    <property type="match status" value="1"/>
</dbReference>
<gene>
    <name evidence="3" type="ORF">ANANG_G00086790</name>
</gene>
<dbReference type="PROSITE" id="PS01179">
    <property type="entry name" value="PID"/>
    <property type="match status" value="1"/>
</dbReference>
<reference evidence="3" key="1">
    <citation type="submission" date="2021-01" db="EMBL/GenBank/DDBJ databases">
        <title>A chromosome-scale assembly of European eel, Anguilla anguilla.</title>
        <authorList>
            <person name="Henkel C."/>
            <person name="Jong-Raadsen S.A."/>
            <person name="Dufour S."/>
            <person name="Weltzien F.-A."/>
            <person name="Palstra A.P."/>
            <person name="Pelster B."/>
            <person name="Spaink H.P."/>
            <person name="Van Den Thillart G.E."/>
            <person name="Jansen H."/>
            <person name="Zahm M."/>
            <person name="Klopp C."/>
            <person name="Cedric C."/>
            <person name="Louis A."/>
            <person name="Berthelot C."/>
            <person name="Parey E."/>
            <person name="Roest Crollius H."/>
            <person name="Montfort J."/>
            <person name="Robinson-Rechavi M."/>
            <person name="Bucao C."/>
            <person name="Bouchez O."/>
            <person name="Gislard M."/>
            <person name="Lluch J."/>
            <person name="Milhes M."/>
            <person name="Lampietro C."/>
            <person name="Lopez Roques C."/>
            <person name="Donnadieu C."/>
            <person name="Braasch I."/>
            <person name="Desvignes T."/>
            <person name="Postlethwait J."/>
            <person name="Bobe J."/>
            <person name="Guiguen Y."/>
            <person name="Dirks R."/>
        </authorList>
    </citation>
    <scope>NUCLEOTIDE SEQUENCE</scope>
    <source>
        <strain evidence="3">Tag_6206</strain>
        <tissue evidence="3">Liver</tissue>
    </source>
</reference>